<dbReference type="HOGENOM" id="CLU_036763_2_0_1"/>
<sequence>MGAGNSRSAEFEASVVLFSEHEQQQISGIYHWLSDKSRDGFTSENLTAYTKDHLTQKLSTNLFTYMCHCVPCMREIAVPSGRITEEGFLVTVAHILKASPEERAAVVACLAQGEYGKNFIHEVLDSYSLCISKSEELKSWKLTEPEKRSQFISYMLQSLFQAETVTIGAIETWTSQSPLCLHMLDLIFHESFPVDSGLAIRPLLPVCEEINWARMSTVLTLPSILALCQSLPTDRRSPWQPLFNSRYHGESFATMSKCILDKGPSLMVIRDNRGHVFGGFASEGGSHCFLFSLLPHLCIYPATGYNDHFMYFNQGQETLPNGLGFGGQFGYFGLWLDYEFGTGHSRGEPYCTTFGSPTLSSSPNFKIECIEIWKVGSDRALSESDEDEANYKRTSILDKDPEAKAMLCLLDKGPHSEGIRDTDAQADIPGVHSIASS</sequence>
<feature type="domain" description="TLDc" evidence="11">
    <location>
        <begin position="217"/>
        <end position="376"/>
    </location>
</feature>
<dbReference type="OrthoDB" id="289228at2759"/>
<keyword evidence="6" id="KW-0458">Lysosome</keyword>
<dbReference type="STRING" id="283909.R7TTA1"/>
<evidence type="ECO:0000256" key="4">
    <source>
        <dbReference type="ARBA" id="ARBA00022490"/>
    </source>
</evidence>
<comment type="subcellular location">
    <subcellularLocation>
        <location evidence="3">Cytoplasm</location>
    </subcellularLocation>
    <subcellularLocation>
        <location evidence="2">Lysosome</location>
    </subcellularLocation>
    <subcellularLocation>
        <location evidence="1">Membrane</location>
    </subcellularLocation>
</comment>
<evidence type="ECO:0000256" key="6">
    <source>
        <dbReference type="ARBA" id="ARBA00023228"/>
    </source>
</evidence>
<keyword evidence="4" id="KW-0963">Cytoplasm</keyword>
<dbReference type="GO" id="GO:0016020">
    <property type="term" value="C:membrane"/>
    <property type="evidence" value="ECO:0007669"/>
    <property type="project" value="UniProtKB-SubCell"/>
</dbReference>
<evidence type="ECO:0000256" key="9">
    <source>
        <dbReference type="ARBA" id="ARBA00042134"/>
    </source>
</evidence>
<evidence type="ECO:0000256" key="10">
    <source>
        <dbReference type="SAM" id="MobiDB-lite"/>
    </source>
</evidence>
<dbReference type="Proteomes" id="UP000014760">
    <property type="component" value="Unassembled WGS sequence"/>
</dbReference>
<organism evidence="12">
    <name type="scientific">Capitella teleta</name>
    <name type="common">Polychaete worm</name>
    <dbReference type="NCBI Taxonomy" id="283909"/>
    <lineage>
        <taxon>Eukaryota</taxon>
        <taxon>Metazoa</taxon>
        <taxon>Spiralia</taxon>
        <taxon>Lophotrochozoa</taxon>
        <taxon>Annelida</taxon>
        <taxon>Polychaeta</taxon>
        <taxon>Sedentaria</taxon>
        <taxon>Scolecida</taxon>
        <taxon>Capitellidae</taxon>
        <taxon>Capitella</taxon>
    </lineage>
</organism>
<evidence type="ECO:0000259" key="11">
    <source>
        <dbReference type="PROSITE" id="PS51886"/>
    </source>
</evidence>
<dbReference type="GO" id="GO:0005764">
    <property type="term" value="C:lysosome"/>
    <property type="evidence" value="ECO:0007669"/>
    <property type="project" value="UniProtKB-SubCell"/>
</dbReference>
<dbReference type="SMART" id="SM00584">
    <property type="entry name" value="TLDc"/>
    <property type="match status" value="1"/>
</dbReference>
<evidence type="ECO:0000256" key="8">
    <source>
        <dbReference type="ARBA" id="ARBA00041780"/>
    </source>
</evidence>
<gene>
    <name evidence="12" type="ORF">CAPTEDRAFT_224517</name>
</gene>
<proteinExistence type="predicted"/>
<keyword evidence="14" id="KW-1185">Reference proteome</keyword>
<dbReference type="InterPro" id="IPR006571">
    <property type="entry name" value="TLDc_dom"/>
</dbReference>
<evidence type="ECO:0000256" key="2">
    <source>
        <dbReference type="ARBA" id="ARBA00004371"/>
    </source>
</evidence>
<evidence type="ECO:0000313" key="14">
    <source>
        <dbReference type="Proteomes" id="UP000014760"/>
    </source>
</evidence>
<dbReference type="PROSITE" id="PS51886">
    <property type="entry name" value="TLDC"/>
    <property type="match status" value="1"/>
</dbReference>
<dbReference type="GO" id="GO:0005634">
    <property type="term" value="C:nucleus"/>
    <property type="evidence" value="ECO:0007669"/>
    <property type="project" value="TreeGrafter"/>
</dbReference>
<keyword evidence="5" id="KW-0472">Membrane</keyword>
<evidence type="ECO:0000313" key="13">
    <source>
        <dbReference type="EnsemblMetazoa" id="CapteP224517"/>
    </source>
</evidence>
<dbReference type="FunCoup" id="R7TTA1">
    <property type="interactions" value="604"/>
</dbReference>
<feature type="region of interest" description="Disordered" evidence="10">
    <location>
        <begin position="418"/>
        <end position="437"/>
    </location>
</feature>
<dbReference type="OMA" id="CGRITHR"/>
<accession>R7TTA1</accession>
<dbReference type="EMBL" id="KB308724">
    <property type="protein sequence ID" value="ELT96874.1"/>
    <property type="molecule type" value="Genomic_DNA"/>
</dbReference>
<evidence type="ECO:0000256" key="7">
    <source>
        <dbReference type="ARBA" id="ARBA00039594"/>
    </source>
</evidence>
<dbReference type="PANTHER" id="PTHR23354">
    <property type="entry name" value="NUCLEOLAR PROTEIN 7/ESTROGEN RECEPTOR COACTIVATOR-RELATED"/>
    <property type="match status" value="1"/>
</dbReference>
<dbReference type="PANTHER" id="PTHR23354:SF131">
    <property type="entry name" value="MTOR-ASSOCIATED PROTEIN MEAK7"/>
    <property type="match status" value="1"/>
</dbReference>
<evidence type="ECO:0000256" key="5">
    <source>
        <dbReference type="ARBA" id="ARBA00023136"/>
    </source>
</evidence>
<dbReference type="AlphaFoldDB" id="R7TTA1"/>
<name>R7TTA1_CAPTE</name>
<dbReference type="EMBL" id="AMQN01000258">
    <property type="status" value="NOT_ANNOTATED_CDS"/>
    <property type="molecule type" value="Genomic_DNA"/>
</dbReference>
<evidence type="ECO:0000313" key="12">
    <source>
        <dbReference type="EMBL" id="ELT96874.1"/>
    </source>
</evidence>
<reference evidence="14" key="1">
    <citation type="submission" date="2012-12" db="EMBL/GenBank/DDBJ databases">
        <authorList>
            <person name="Hellsten U."/>
            <person name="Grimwood J."/>
            <person name="Chapman J.A."/>
            <person name="Shapiro H."/>
            <person name="Aerts A."/>
            <person name="Otillar R.P."/>
            <person name="Terry A.Y."/>
            <person name="Boore J.L."/>
            <person name="Simakov O."/>
            <person name="Marletaz F."/>
            <person name="Cho S.-J."/>
            <person name="Edsinger-Gonzales E."/>
            <person name="Havlak P."/>
            <person name="Kuo D.-H."/>
            <person name="Larsson T."/>
            <person name="Lv J."/>
            <person name="Arendt D."/>
            <person name="Savage R."/>
            <person name="Osoegawa K."/>
            <person name="de Jong P."/>
            <person name="Lindberg D.R."/>
            <person name="Seaver E.C."/>
            <person name="Weisblat D.A."/>
            <person name="Putnam N.H."/>
            <person name="Grigoriev I.V."/>
            <person name="Rokhsar D.S."/>
        </authorList>
    </citation>
    <scope>NUCLEOTIDE SEQUENCE</scope>
    <source>
        <strain evidence="14">I ESC-2004</strain>
    </source>
</reference>
<reference evidence="12 14" key="2">
    <citation type="journal article" date="2013" name="Nature">
        <title>Insights into bilaterian evolution from three spiralian genomes.</title>
        <authorList>
            <person name="Simakov O."/>
            <person name="Marletaz F."/>
            <person name="Cho S.J."/>
            <person name="Edsinger-Gonzales E."/>
            <person name="Havlak P."/>
            <person name="Hellsten U."/>
            <person name="Kuo D.H."/>
            <person name="Larsson T."/>
            <person name="Lv J."/>
            <person name="Arendt D."/>
            <person name="Savage R."/>
            <person name="Osoegawa K."/>
            <person name="de Jong P."/>
            <person name="Grimwood J."/>
            <person name="Chapman J.A."/>
            <person name="Shapiro H."/>
            <person name="Aerts A."/>
            <person name="Otillar R.P."/>
            <person name="Terry A.Y."/>
            <person name="Boore J.L."/>
            <person name="Grigoriev I.V."/>
            <person name="Lindberg D.R."/>
            <person name="Seaver E.C."/>
            <person name="Weisblat D.A."/>
            <person name="Putnam N.H."/>
            <person name="Rokhsar D.S."/>
        </authorList>
    </citation>
    <scope>NUCLEOTIDE SEQUENCE</scope>
    <source>
        <strain evidence="12 14">I ESC-2004</strain>
    </source>
</reference>
<dbReference type="GO" id="GO:0006979">
    <property type="term" value="P:response to oxidative stress"/>
    <property type="evidence" value="ECO:0007669"/>
    <property type="project" value="TreeGrafter"/>
</dbReference>
<protein>
    <recommendedName>
        <fullName evidence="7">MTOR-associated protein MEAK7</fullName>
    </recommendedName>
    <alternativeName>
        <fullName evidence="9">TBC/LysM-associated domain-containing protein 1</fullName>
    </alternativeName>
    <alternativeName>
        <fullName evidence="8">TLD domain-containing protein 1</fullName>
    </alternativeName>
</protein>
<dbReference type="EnsemblMetazoa" id="CapteT224517">
    <property type="protein sequence ID" value="CapteP224517"/>
    <property type="gene ID" value="CapteG224517"/>
</dbReference>
<evidence type="ECO:0000256" key="3">
    <source>
        <dbReference type="ARBA" id="ARBA00004496"/>
    </source>
</evidence>
<reference evidence="13" key="3">
    <citation type="submission" date="2015-06" db="UniProtKB">
        <authorList>
            <consortium name="EnsemblMetazoa"/>
        </authorList>
    </citation>
    <scope>IDENTIFICATION</scope>
</reference>
<evidence type="ECO:0000256" key="1">
    <source>
        <dbReference type="ARBA" id="ARBA00004370"/>
    </source>
</evidence>
<dbReference type="Pfam" id="PF07534">
    <property type="entry name" value="TLD"/>
    <property type="match status" value="1"/>
</dbReference>